<protein>
    <submittedName>
        <fullName evidence="1">Uncharacterized protein</fullName>
    </submittedName>
</protein>
<proteinExistence type="predicted"/>
<evidence type="ECO:0000313" key="1">
    <source>
        <dbReference type="EMBL" id="KAJ1672943.1"/>
    </source>
</evidence>
<dbReference type="EMBL" id="JAMZIH010007599">
    <property type="protein sequence ID" value="KAJ1672943.1"/>
    <property type="molecule type" value="Genomic_DNA"/>
</dbReference>
<keyword evidence="2" id="KW-1185">Reference proteome</keyword>
<name>A0ACC1H920_9FUNG</name>
<organism evidence="1 2">
    <name type="scientific">Spiromyces aspiralis</name>
    <dbReference type="NCBI Taxonomy" id="68401"/>
    <lineage>
        <taxon>Eukaryota</taxon>
        <taxon>Fungi</taxon>
        <taxon>Fungi incertae sedis</taxon>
        <taxon>Zoopagomycota</taxon>
        <taxon>Kickxellomycotina</taxon>
        <taxon>Kickxellomycetes</taxon>
        <taxon>Kickxellales</taxon>
        <taxon>Kickxellaceae</taxon>
        <taxon>Spiromyces</taxon>
    </lineage>
</organism>
<feature type="non-terminal residue" evidence="1">
    <location>
        <position position="177"/>
    </location>
</feature>
<reference evidence="1" key="1">
    <citation type="submission" date="2022-06" db="EMBL/GenBank/DDBJ databases">
        <title>Phylogenomic reconstructions and comparative analyses of Kickxellomycotina fungi.</title>
        <authorList>
            <person name="Reynolds N.K."/>
            <person name="Stajich J.E."/>
            <person name="Barry K."/>
            <person name="Grigoriev I.V."/>
            <person name="Crous P."/>
            <person name="Smith M.E."/>
        </authorList>
    </citation>
    <scope>NUCLEOTIDE SEQUENCE</scope>
    <source>
        <strain evidence="1">RSA 2271</strain>
    </source>
</reference>
<gene>
    <name evidence="1" type="ORF">EV182_006187</name>
</gene>
<evidence type="ECO:0000313" key="2">
    <source>
        <dbReference type="Proteomes" id="UP001145114"/>
    </source>
</evidence>
<dbReference type="Proteomes" id="UP001145114">
    <property type="component" value="Unassembled WGS sequence"/>
</dbReference>
<comment type="caution">
    <text evidence="1">The sequence shown here is derived from an EMBL/GenBank/DDBJ whole genome shotgun (WGS) entry which is preliminary data.</text>
</comment>
<accession>A0ACC1H920</accession>
<sequence>MSSTEAKRAGLIARLLDIIEEGVGTYYRNSEVGWNSKKKRKELVDPLARYIVICEAGGECPNSIAAFAAFQLSFEETEVNGVERELPIIYCYELHVLPRHQGKGLGTYLMELLQEIGSRWNMQAIFLTVFKENWQALKFYQRLGFKPDPISPSQYLGGKYADNYDYEILSKPLLLDA</sequence>